<dbReference type="STRING" id="5353.A0A1Q3E260"/>
<dbReference type="EMBL" id="BDGU01000057">
    <property type="protein sequence ID" value="GAW01313.1"/>
    <property type="molecule type" value="Genomic_DNA"/>
</dbReference>
<feature type="domain" description="GH16" evidence="4">
    <location>
        <begin position="686"/>
        <end position="1136"/>
    </location>
</feature>
<dbReference type="SUPFAM" id="SSF49899">
    <property type="entry name" value="Concanavalin A-like lectins/glucanases"/>
    <property type="match status" value="1"/>
</dbReference>
<feature type="region of interest" description="Disordered" evidence="3">
    <location>
        <begin position="529"/>
        <end position="548"/>
    </location>
</feature>
<evidence type="ECO:0000256" key="3">
    <source>
        <dbReference type="SAM" id="MobiDB-lite"/>
    </source>
</evidence>
<protein>
    <submittedName>
        <fullName evidence="5">Alpha beta-hydrolase</fullName>
    </submittedName>
</protein>
<name>A0A1Q3E260_LENED</name>
<evidence type="ECO:0000313" key="6">
    <source>
        <dbReference type="Proteomes" id="UP000188533"/>
    </source>
</evidence>
<dbReference type="Pfam" id="PF00722">
    <property type="entry name" value="Glyco_hydro_16"/>
    <property type="match status" value="1"/>
</dbReference>
<gene>
    <name evidence="5" type="ORF">LENED_002900</name>
</gene>
<evidence type="ECO:0000313" key="5">
    <source>
        <dbReference type="EMBL" id="GAW01313.1"/>
    </source>
</evidence>
<proteinExistence type="inferred from homology"/>
<reference evidence="5 6" key="1">
    <citation type="submission" date="2016-08" db="EMBL/GenBank/DDBJ databases">
        <authorList>
            <consortium name="Lentinula edodes genome sequencing consortium"/>
            <person name="Sakamoto Y."/>
            <person name="Nakade K."/>
            <person name="Sato S."/>
            <person name="Yoshida Y."/>
            <person name="Miyazaki K."/>
            <person name="Natsume S."/>
            <person name="Konno N."/>
        </authorList>
    </citation>
    <scope>NUCLEOTIDE SEQUENCE [LARGE SCALE GENOMIC DNA]</scope>
    <source>
        <strain evidence="5 6">NBRC 111202</strain>
    </source>
</reference>
<dbReference type="PROSITE" id="PS00122">
    <property type="entry name" value="CARBOXYLESTERASE_B_1"/>
    <property type="match status" value="1"/>
</dbReference>
<feature type="compositionally biased region" description="Polar residues" evidence="3">
    <location>
        <begin position="529"/>
        <end position="542"/>
    </location>
</feature>
<accession>A0A1Q3E260</accession>
<dbReference type="Proteomes" id="UP000188533">
    <property type="component" value="Unassembled WGS sequence"/>
</dbReference>
<reference evidence="5 6" key="2">
    <citation type="submission" date="2017-02" db="EMBL/GenBank/DDBJ databases">
        <title>A genome survey and senescence transcriptome analysis in Lentinula edodes.</title>
        <authorList>
            <person name="Sakamoto Y."/>
            <person name="Nakade K."/>
            <person name="Sato S."/>
            <person name="Yoshida Y."/>
            <person name="Miyazaki K."/>
            <person name="Natsume S."/>
            <person name="Konno N."/>
        </authorList>
    </citation>
    <scope>NUCLEOTIDE SEQUENCE [LARGE SCALE GENOMIC DNA]</scope>
    <source>
        <strain evidence="5 6">NBRC 111202</strain>
    </source>
</reference>
<evidence type="ECO:0000256" key="2">
    <source>
        <dbReference type="ARBA" id="ARBA00022801"/>
    </source>
</evidence>
<dbReference type="InterPro" id="IPR000757">
    <property type="entry name" value="Beta-glucanase-like"/>
</dbReference>
<dbReference type="GO" id="GO:0004553">
    <property type="term" value="F:hydrolase activity, hydrolyzing O-glycosyl compounds"/>
    <property type="evidence" value="ECO:0007669"/>
    <property type="project" value="InterPro"/>
</dbReference>
<dbReference type="InterPro" id="IPR013320">
    <property type="entry name" value="ConA-like_dom_sf"/>
</dbReference>
<dbReference type="InterPro" id="IPR050309">
    <property type="entry name" value="Type-B_Carboxylest/Lipase"/>
</dbReference>
<dbReference type="GO" id="GO:0005975">
    <property type="term" value="P:carbohydrate metabolic process"/>
    <property type="evidence" value="ECO:0007669"/>
    <property type="project" value="InterPro"/>
</dbReference>
<keyword evidence="6" id="KW-1185">Reference proteome</keyword>
<evidence type="ECO:0000256" key="1">
    <source>
        <dbReference type="ARBA" id="ARBA00005964"/>
    </source>
</evidence>
<sequence length="1137" mass="126003">MIHFIHFESSDRTYFGLPVTLINSRLSRWCNLSKCSWLLFCFSNWNVVDTGYAKYQGNRSFENTVAYLGIPYAEPPVGDRRFRAPLPLNIGRIEAETSGKILNATQYPDFCVQGSTGAGDAGGAGTEDCLKLNVYAPFGAKKGDNFPVLVYFHGGGYVYGNPANWPFDGWINQSPNVIVVSVYYRLDSFGFLAVPEFEDPRIGDFNTGFQDQIQSLRWIQTYIPSFGGDPSKVTINGQSAGGGSVELHLIANHKGEHLFSGGIVQSAYRVPTPTPAQQQSLFAFYAIHAGCGIGSVAIQVACLRNASISALARAQDAAATSGLTYNAFHPVLDGKIITDYPSNLVIKGEFAQVPLIVGATSNETVLGGNNFTQALQEAFPELTSVDLEEFVKEYPLSEFESTSQQFQVATGESILICSREILGGAYAHATKAWTYRYNQPNPTSGSPAVGHAAENWMMFDGINTGFNGTGTFTPMSPVEKAFAAELVAYWLSFVRSGDPNTFKLDRSPTWEEYLTTGNHPKQRIVLQQPINNSKTNANSTSRNELDKKPLHVRREMSDADKKLLKSFDRGPRESVHKRSRLLAGFPLYAPYLCPSLSSQCQTHPRLIRLRLPKMALMKISRSYHQHPSSPVQHLHFFPKLETILHRRLQMQLLTLFDVILALSLAITQVPHRNSKWVHVPLIVCNDDWASLCRHFYWCQFDRATDCTSSFRCGTIQDAIHEEDIHSKTNFSTERMDRQPLCLVMEEDFNGGEDVVFGSGPGGEGGSFWREVNMDGFGNGEFEMTTASSKNSYVKDGILYLAPTLTAEEIGSDNVLGNNGAYIYNITGCTFNETAVNGGFIADPNGSGGQVFDYGGYYAACSATANTTAGTIVNPVQSARISTLMNARSGSGNGSTKYGRVEIRAKMPTGDWLWPALWMLPVNNTYGPWPRSGEIDIVESRGNGISYTANGANFVQGALNWGPSPQLNSVSKSYSWWSNKRVPFSNDFHTYALEWTTSFIRIYVDTRLHTLLEYRFDEPFFEKGDYPQTIVNASTGQVQALQDPWADPTTGLPKESAKGRWSSPFDQEFYLIMNVAVGGVNGWFPDGQGNKPWYDGGADAMRSFAEAQSQWYPTWPENLDDRAMAIDYVKMWRHCDGN</sequence>
<comment type="similarity">
    <text evidence="1">Belongs to the type-B carboxylesterase/lipase family.</text>
</comment>
<dbReference type="InterPro" id="IPR029058">
    <property type="entry name" value="AB_hydrolase_fold"/>
</dbReference>
<dbReference type="SUPFAM" id="SSF53474">
    <property type="entry name" value="alpha/beta-Hydrolases"/>
    <property type="match status" value="1"/>
</dbReference>
<keyword evidence="2 5" id="KW-0378">Hydrolase</keyword>
<dbReference type="InterPro" id="IPR002018">
    <property type="entry name" value="CarbesteraseB"/>
</dbReference>
<dbReference type="Pfam" id="PF00135">
    <property type="entry name" value="COesterase"/>
    <property type="match status" value="1"/>
</dbReference>
<dbReference type="InterPro" id="IPR019826">
    <property type="entry name" value="Carboxylesterase_B_AS"/>
</dbReference>
<dbReference type="Gene3D" id="2.60.120.200">
    <property type="match status" value="1"/>
</dbReference>
<dbReference type="PROSITE" id="PS51762">
    <property type="entry name" value="GH16_2"/>
    <property type="match status" value="1"/>
</dbReference>
<dbReference type="AlphaFoldDB" id="A0A1Q3E260"/>
<dbReference type="PANTHER" id="PTHR11559">
    <property type="entry name" value="CARBOXYLESTERASE"/>
    <property type="match status" value="1"/>
</dbReference>
<comment type="caution">
    <text evidence="5">The sequence shown here is derived from an EMBL/GenBank/DDBJ whole genome shotgun (WGS) entry which is preliminary data.</text>
</comment>
<dbReference type="Gene3D" id="3.40.50.1820">
    <property type="entry name" value="alpha/beta hydrolase"/>
    <property type="match status" value="1"/>
</dbReference>
<evidence type="ECO:0000259" key="4">
    <source>
        <dbReference type="PROSITE" id="PS51762"/>
    </source>
</evidence>
<organism evidence="5 6">
    <name type="scientific">Lentinula edodes</name>
    <name type="common">Shiitake mushroom</name>
    <name type="synonym">Lentinus edodes</name>
    <dbReference type="NCBI Taxonomy" id="5353"/>
    <lineage>
        <taxon>Eukaryota</taxon>
        <taxon>Fungi</taxon>
        <taxon>Dikarya</taxon>
        <taxon>Basidiomycota</taxon>
        <taxon>Agaricomycotina</taxon>
        <taxon>Agaricomycetes</taxon>
        <taxon>Agaricomycetidae</taxon>
        <taxon>Agaricales</taxon>
        <taxon>Marasmiineae</taxon>
        <taxon>Omphalotaceae</taxon>
        <taxon>Lentinula</taxon>
    </lineage>
</organism>